<protein>
    <recommendedName>
        <fullName evidence="3">YppG-like protein</fullName>
    </recommendedName>
</protein>
<dbReference type="RefSeq" id="WP_212920637.1">
    <property type="nucleotide sequence ID" value="NZ_BORP01000003.1"/>
</dbReference>
<dbReference type="AlphaFoldDB" id="A0A920C7F6"/>
<dbReference type="Proteomes" id="UP000676917">
    <property type="component" value="Unassembled WGS sequence"/>
</dbReference>
<organism evidence="1 2">
    <name type="scientific">Ornithinibacillus bavariensis</name>
    <dbReference type="NCBI Taxonomy" id="545502"/>
    <lineage>
        <taxon>Bacteria</taxon>
        <taxon>Bacillati</taxon>
        <taxon>Bacillota</taxon>
        <taxon>Bacilli</taxon>
        <taxon>Bacillales</taxon>
        <taxon>Bacillaceae</taxon>
        <taxon>Ornithinibacillus</taxon>
    </lineage>
</organism>
<proteinExistence type="predicted"/>
<evidence type="ECO:0008006" key="3">
    <source>
        <dbReference type="Google" id="ProtNLM"/>
    </source>
</evidence>
<evidence type="ECO:0000313" key="2">
    <source>
        <dbReference type="Proteomes" id="UP000676917"/>
    </source>
</evidence>
<name>A0A920C7F6_9BACI</name>
<keyword evidence="2" id="KW-1185">Reference proteome</keyword>
<gene>
    <name evidence="1" type="ORF">J43TS3_17400</name>
</gene>
<accession>A0A920C7F6</accession>
<dbReference type="Pfam" id="PF14179">
    <property type="entry name" value="YppG"/>
    <property type="match status" value="1"/>
</dbReference>
<sequence>MRQFGQPPYPYQNYQQSYQDLQQPFHPAQQMHFQSMLQQPKTPFEQFSKPKQPQDWYANNQALQGNLQQAQGFPQPIKKSQFHDQNGQLNLDKVLSTVSQLANTYHQVSPIVKQFGDFMKIFR</sequence>
<evidence type="ECO:0000313" key="1">
    <source>
        <dbReference type="EMBL" id="GIO27129.1"/>
    </source>
</evidence>
<comment type="caution">
    <text evidence="1">The sequence shown here is derived from an EMBL/GenBank/DDBJ whole genome shotgun (WGS) entry which is preliminary data.</text>
</comment>
<reference evidence="1" key="1">
    <citation type="submission" date="2021-03" db="EMBL/GenBank/DDBJ databases">
        <title>Antimicrobial resistance genes in bacteria isolated from Japanese honey, and their potential for conferring macrolide and lincosamide resistance in the American foulbrood pathogen Paenibacillus larvae.</title>
        <authorList>
            <person name="Okamoto M."/>
            <person name="Kumagai M."/>
            <person name="Kanamori H."/>
            <person name="Takamatsu D."/>
        </authorList>
    </citation>
    <scope>NUCLEOTIDE SEQUENCE</scope>
    <source>
        <strain evidence="1">J43TS3</strain>
    </source>
</reference>
<dbReference type="EMBL" id="BORP01000003">
    <property type="protein sequence ID" value="GIO27129.1"/>
    <property type="molecule type" value="Genomic_DNA"/>
</dbReference>
<dbReference type="InterPro" id="IPR025555">
    <property type="entry name" value="YppG"/>
</dbReference>